<evidence type="ECO:0000259" key="6">
    <source>
        <dbReference type="Pfam" id="PF00933"/>
    </source>
</evidence>
<accession>A0A1M6TV70</accession>
<dbReference type="GO" id="GO:0004563">
    <property type="term" value="F:beta-N-acetylhexosaminidase activity"/>
    <property type="evidence" value="ECO:0007669"/>
    <property type="project" value="UniProtKB-EC"/>
</dbReference>
<dbReference type="AlphaFoldDB" id="A0A1M6TV70"/>
<evidence type="ECO:0000313" key="8">
    <source>
        <dbReference type="Proteomes" id="UP000184386"/>
    </source>
</evidence>
<dbReference type="EMBL" id="FRAC01000014">
    <property type="protein sequence ID" value="SHK60793.1"/>
    <property type="molecule type" value="Genomic_DNA"/>
</dbReference>
<proteinExistence type="inferred from homology"/>
<dbReference type="GO" id="GO:0005975">
    <property type="term" value="P:carbohydrate metabolic process"/>
    <property type="evidence" value="ECO:0007669"/>
    <property type="project" value="InterPro"/>
</dbReference>
<keyword evidence="5" id="KW-0326">Glycosidase</keyword>
<keyword evidence="8" id="KW-1185">Reference proteome</keyword>
<evidence type="ECO:0000256" key="1">
    <source>
        <dbReference type="ARBA" id="ARBA00001231"/>
    </source>
</evidence>
<dbReference type="InterPro" id="IPR036881">
    <property type="entry name" value="Glyco_hydro_3_C_sf"/>
</dbReference>
<dbReference type="PANTHER" id="PTHR30480">
    <property type="entry name" value="BETA-HEXOSAMINIDASE-RELATED"/>
    <property type="match status" value="1"/>
</dbReference>
<name>A0A1M6TV70_9FIRM</name>
<dbReference type="PROSITE" id="PS00775">
    <property type="entry name" value="GLYCOSYL_HYDROL_F3"/>
    <property type="match status" value="1"/>
</dbReference>
<dbReference type="Gene3D" id="3.40.50.1700">
    <property type="entry name" value="Glycoside hydrolase family 3 C-terminal domain"/>
    <property type="match status" value="1"/>
</dbReference>
<evidence type="ECO:0000256" key="3">
    <source>
        <dbReference type="ARBA" id="ARBA00012663"/>
    </source>
</evidence>
<evidence type="ECO:0000256" key="4">
    <source>
        <dbReference type="ARBA" id="ARBA00022801"/>
    </source>
</evidence>
<sequence length="572" mass="63388">MINYDVLRKNPFKLNDKQADWVKSTLEGMTEEEKIGQLFHLIMYSSEEEYLGELVHKYKIGGIMGRPMPLEECCKAITYLQKESRIPMLISANFEAGGDGMITEGTNIGPNMQIGAAGNPEFAGKQGYVCAREGLAVGANYAFAPVIDIDYNFRNPIMATRLYGSDPKLVRDCGVAYTKAVQEQGMAVSIKHFPGDGVDERDQHLVTSINSLSCEEWDESFGAAYQACIDAGALTVMVGHIMQPAYSRKLVPGIKEEDIMPATLAPELLKGLLRGKLGFNGLIITDATTMAGMCIPMARDKAVPYTIAAGCDMFLFTKNLEEDYQFMAEGVRNGTITPERLDEAVMRILATKAALQLPEKKEKGTLLPDIEEAKKIVGCKEHREIDLQVADCSATLVKNLQGIVPIDVKQYKRILLYPMFTGDNAYMGGGNEDLEKIKEAFEKEGFEVSIYQPAASFQEGFSVSYKDMVDKYDLLVYVSNLITKSNQTTVRIEWAQPMGANCPNFQAAIPTIFISFANPYHLLDVPRIRTFVNAYKLKDSTLQAVIDKLVGRSEFKGSSPVDAFVGRWDTKL</sequence>
<dbReference type="Gene3D" id="3.20.20.300">
    <property type="entry name" value="Glycoside hydrolase, family 3, N-terminal domain"/>
    <property type="match status" value="1"/>
</dbReference>
<gene>
    <name evidence="7" type="ORF">SAMN02745136_02885</name>
</gene>
<protein>
    <recommendedName>
        <fullName evidence="3">beta-N-acetylhexosaminidase</fullName>
        <ecNumber evidence="3">3.2.1.52</ecNumber>
    </recommendedName>
</protein>
<feature type="domain" description="Glycoside hydrolase family 3 N-terminal" evidence="6">
    <location>
        <begin position="32"/>
        <end position="349"/>
    </location>
</feature>
<organism evidence="7 8">
    <name type="scientific">Anaerocolumna jejuensis DSM 15929</name>
    <dbReference type="NCBI Taxonomy" id="1121322"/>
    <lineage>
        <taxon>Bacteria</taxon>
        <taxon>Bacillati</taxon>
        <taxon>Bacillota</taxon>
        <taxon>Clostridia</taxon>
        <taxon>Lachnospirales</taxon>
        <taxon>Lachnospiraceae</taxon>
        <taxon>Anaerocolumna</taxon>
    </lineage>
</organism>
<dbReference type="SUPFAM" id="SSF51445">
    <property type="entry name" value="(Trans)glycosidases"/>
    <property type="match status" value="1"/>
</dbReference>
<comment type="catalytic activity">
    <reaction evidence="1">
        <text>Hydrolysis of terminal non-reducing N-acetyl-D-hexosamine residues in N-acetyl-beta-D-hexosaminides.</text>
        <dbReference type="EC" id="3.2.1.52"/>
    </reaction>
</comment>
<dbReference type="GO" id="GO:0009254">
    <property type="term" value="P:peptidoglycan turnover"/>
    <property type="evidence" value="ECO:0007669"/>
    <property type="project" value="TreeGrafter"/>
</dbReference>
<evidence type="ECO:0000256" key="2">
    <source>
        <dbReference type="ARBA" id="ARBA00005336"/>
    </source>
</evidence>
<dbReference type="STRING" id="1121322.SAMN02745136_02885"/>
<keyword evidence="4" id="KW-0378">Hydrolase</keyword>
<evidence type="ECO:0000256" key="5">
    <source>
        <dbReference type="ARBA" id="ARBA00023295"/>
    </source>
</evidence>
<dbReference type="RefSeq" id="WP_073277115.1">
    <property type="nucleotide sequence ID" value="NZ_FRAC01000014.1"/>
</dbReference>
<dbReference type="InterPro" id="IPR050226">
    <property type="entry name" value="NagZ_Beta-hexosaminidase"/>
</dbReference>
<dbReference type="PANTHER" id="PTHR30480:SF13">
    <property type="entry name" value="BETA-HEXOSAMINIDASE"/>
    <property type="match status" value="1"/>
</dbReference>
<dbReference type="InterPro" id="IPR036962">
    <property type="entry name" value="Glyco_hydro_3_N_sf"/>
</dbReference>
<dbReference type="OrthoDB" id="9805821at2"/>
<dbReference type="InterPro" id="IPR001764">
    <property type="entry name" value="Glyco_hydro_3_N"/>
</dbReference>
<evidence type="ECO:0000313" key="7">
    <source>
        <dbReference type="EMBL" id="SHK60793.1"/>
    </source>
</evidence>
<dbReference type="EC" id="3.2.1.52" evidence="3"/>
<comment type="similarity">
    <text evidence="2">Belongs to the glycosyl hydrolase 3 family.</text>
</comment>
<reference evidence="7 8" key="1">
    <citation type="submission" date="2016-11" db="EMBL/GenBank/DDBJ databases">
        <authorList>
            <person name="Jaros S."/>
            <person name="Januszkiewicz K."/>
            <person name="Wedrychowicz H."/>
        </authorList>
    </citation>
    <scope>NUCLEOTIDE SEQUENCE [LARGE SCALE GENOMIC DNA]</scope>
    <source>
        <strain evidence="7 8">DSM 15929</strain>
    </source>
</reference>
<dbReference type="InterPro" id="IPR019800">
    <property type="entry name" value="Glyco_hydro_3_AS"/>
</dbReference>
<dbReference type="InterPro" id="IPR017853">
    <property type="entry name" value="GH"/>
</dbReference>
<dbReference type="Proteomes" id="UP000184386">
    <property type="component" value="Unassembled WGS sequence"/>
</dbReference>
<dbReference type="Pfam" id="PF00933">
    <property type="entry name" value="Glyco_hydro_3"/>
    <property type="match status" value="1"/>
</dbReference>